<name>A0A3D8JYF3_9BURK</name>
<dbReference type="Proteomes" id="UP000256838">
    <property type="component" value="Unassembled WGS sequence"/>
</dbReference>
<dbReference type="SUPFAM" id="SSF51905">
    <property type="entry name" value="FAD/NAD(P)-binding domain"/>
    <property type="match status" value="1"/>
</dbReference>
<keyword evidence="1" id="KW-0560">Oxidoreductase</keyword>
<reference evidence="3 4" key="1">
    <citation type="submission" date="2018-08" db="EMBL/GenBank/DDBJ databases">
        <title>Paraburkholderia sp. DHOM06 isolated from forest soil.</title>
        <authorList>
            <person name="Gao Z.-H."/>
            <person name="Qiu L.-H."/>
        </authorList>
    </citation>
    <scope>NUCLEOTIDE SEQUENCE [LARGE SCALE GENOMIC DNA]</scope>
    <source>
        <strain evidence="3 4">DHOM06</strain>
    </source>
</reference>
<sequence length="600" mass="64861">MRILILDPLDENLANHVLAKNVIYRPDVLRKGQTVLRRVLIESDVDAVVTRAALPGDIVSAWAGGRSEPCYYVSIGEPGDKGGPGEFGGAVVLSIAENGGESAYIAALKALECAFTTQYDERYHAGSRRASASRRVTLIGGGLVNLITAHYLSQRNYEVEIVDARPDPRTEADWTSFGCSRGGDDARMFTLSEMDNYNSREIHETMNTAFQRSVSEYGWATHHAGSLSQEEHAWVAEFESIPTWLADSYNDDIFSLTRESSGLWDAWIESDPLLFEDSLIREGVLRIYSDMDNLASAVARQKRIGAARAIFSGSDVAREQPALAEAVEGGHIAGGVEVVGFTINAHKFMRLLIDRLEAKGVRTHWNRRAQHLVFDGRGKVAGVRLADGMLTTENVVISPGAYGGTLLKGTASEGKINGVLGAWLRLPNIDSSLRNSLKLARKGHVTEDANITVATDENGEPIMIIGSGYGYTGVDATNIDGRLLKVMYEGLIDTAQKYFPAAYRAAIAKGDLESELRYCVRPWTSSSLGIFEAIPTAGSGHCIITGGHNTGGFAQAPAVGQAVAALLNGETHPMHALYHPNRATAFLAGAPTEWAILRSA</sequence>
<accession>A0A3D8JYF3</accession>
<keyword evidence="4" id="KW-1185">Reference proteome</keyword>
<evidence type="ECO:0000259" key="2">
    <source>
        <dbReference type="Pfam" id="PF01266"/>
    </source>
</evidence>
<evidence type="ECO:0000256" key="1">
    <source>
        <dbReference type="ARBA" id="ARBA00023002"/>
    </source>
</evidence>
<dbReference type="PANTHER" id="PTHR13847">
    <property type="entry name" value="SARCOSINE DEHYDROGENASE-RELATED"/>
    <property type="match status" value="1"/>
</dbReference>
<dbReference type="Gene3D" id="3.50.50.60">
    <property type="entry name" value="FAD/NAD(P)-binding domain"/>
    <property type="match status" value="2"/>
</dbReference>
<organism evidence="3 4">
    <name type="scientific">Trinickia dinghuensis</name>
    <dbReference type="NCBI Taxonomy" id="2291023"/>
    <lineage>
        <taxon>Bacteria</taxon>
        <taxon>Pseudomonadati</taxon>
        <taxon>Pseudomonadota</taxon>
        <taxon>Betaproteobacteria</taxon>
        <taxon>Burkholderiales</taxon>
        <taxon>Burkholderiaceae</taxon>
        <taxon>Trinickia</taxon>
    </lineage>
</organism>
<dbReference type="Pfam" id="PF01266">
    <property type="entry name" value="DAO"/>
    <property type="match status" value="1"/>
</dbReference>
<dbReference type="InterPro" id="IPR006076">
    <property type="entry name" value="FAD-dep_OxRdtase"/>
</dbReference>
<dbReference type="InterPro" id="IPR036188">
    <property type="entry name" value="FAD/NAD-bd_sf"/>
</dbReference>
<evidence type="ECO:0000313" key="4">
    <source>
        <dbReference type="Proteomes" id="UP000256838"/>
    </source>
</evidence>
<dbReference type="Gene3D" id="3.30.9.10">
    <property type="entry name" value="D-Amino Acid Oxidase, subunit A, domain 2"/>
    <property type="match status" value="1"/>
</dbReference>
<dbReference type="GO" id="GO:0016491">
    <property type="term" value="F:oxidoreductase activity"/>
    <property type="evidence" value="ECO:0007669"/>
    <property type="project" value="UniProtKB-KW"/>
</dbReference>
<dbReference type="OrthoDB" id="9805337at2"/>
<dbReference type="EMBL" id="QRGA01000008">
    <property type="protein sequence ID" value="RDU98029.1"/>
    <property type="molecule type" value="Genomic_DNA"/>
</dbReference>
<evidence type="ECO:0000313" key="3">
    <source>
        <dbReference type="EMBL" id="RDU98029.1"/>
    </source>
</evidence>
<proteinExistence type="predicted"/>
<dbReference type="AlphaFoldDB" id="A0A3D8JYF3"/>
<protein>
    <submittedName>
        <fullName evidence="3">FAD-dependent oxidoreductase</fullName>
    </submittedName>
</protein>
<comment type="caution">
    <text evidence="3">The sequence shown here is derived from an EMBL/GenBank/DDBJ whole genome shotgun (WGS) entry which is preliminary data.</text>
</comment>
<dbReference type="RefSeq" id="WP_115534555.1">
    <property type="nucleotide sequence ID" value="NZ_QRGA01000008.1"/>
</dbReference>
<feature type="domain" description="FAD dependent oxidoreductase" evidence="2">
    <location>
        <begin position="136"/>
        <end position="566"/>
    </location>
</feature>
<dbReference type="GO" id="GO:0005737">
    <property type="term" value="C:cytoplasm"/>
    <property type="evidence" value="ECO:0007669"/>
    <property type="project" value="TreeGrafter"/>
</dbReference>
<gene>
    <name evidence="3" type="ORF">DWV00_16035</name>
</gene>